<dbReference type="EMBL" id="QKKF02016774">
    <property type="protein sequence ID" value="RZF41398.1"/>
    <property type="molecule type" value="Genomic_DNA"/>
</dbReference>
<protein>
    <submittedName>
        <fullName evidence="1">Uncharacterized protein</fullName>
    </submittedName>
</protein>
<comment type="caution">
    <text evidence="1">The sequence shown here is derived from an EMBL/GenBank/DDBJ whole genome shotgun (WGS) entry which is preliminary data.</text>
</comment>
<organism evidence="1 2">
    <name type="scientific">Laodelphax striatellus</name>
    <name type="common">Small brown planthopper</name>
    <name type="synonym">Delphax striatella</name>
    <dbReference type="NCBI Taxonomy" id="195883"/>
    <lineage>
        <taxon>Eukaryota</taxon>
        <taxon>Metazoa</taxon>
        <taxon>Ecdysozoa</taxon>
        <taxon>Arthropoda</taxon>
        <taxon>Hexapoda</taxon>
        <taxon>Insecta</taxon>
        <taxon>Pterygota</taxon>
        <taxon>Neoptera</taxon>
        <taxon>Paraneoptera</taxon>
        <taxon>Hemiptera</taxon>
        <taxon>Auchenorrhyncha</taxon>
        <taxon>Fulgoroidea</taxon>
        <taxon>Delphacidae</taxon>
        <taxon>Criomorphinae</taxon>
        <taxon>Laodelphax</taxon>
    </lineage>
</organism>
<proteinExistence type="predicted"/>
<dbReference type="Proteomes" id="UP000291343">
    <property type="component" value="Unassembled WGS sequence"/>
</dbReference>
<keyword evidence="2" id="KW-1185">Reference proteome</keyword>
<sequence>MVVCLRCKTGAHNSRVHQLRRKTGLLCRKTCDKETESRRSRHLLLSIDNPALQAVYADKSAAAMSPENHRYLLNQAYPAP</sequence>
<dbReference type="InParanoid" id="A0A482X7F4"/>
<reference evidence="1 2" key="1">
    <citation type="journal article" date="2017" name="Gigascience">
        <title>Genome sequence of the small brown planthopper, Laodelphax striatellus.</title>
        <authorList>
            <person name="Zhu J."/>
            <person name="Jiang F."/>
            <person name="Wang X."/>
            <person name="Yang P."/>
            <person name="Bao Y."/>
            <person name="Zhao W."/>
            <person name="Wang W."/>
            <person name="Lu H."/>
            <person name="Wang Q."/>
            <person name="Cui N."/>
            <person name="Li J."/>
            <person name="Chen X."/>
            <person name="Luo L."/>
            <person name="Yu J."/>
            <person name="Kang L."/>
            <person name="Cui F."/>
        </authorList>
    </citation>
    <scope>NUCLEOTIDE SEQUENCE [LARGE SCALE GENOMIC DNA]</scope>
    <source>
        <strain evidence="1">Lst14</strain>
    </source>
</reference>
<evidence type="ECO:0000313" key="2">
    <source>
        <dbReference type="Proteomes" id="UP000291343"/>
    </source>
</evidence>
<accession>A0A482X7F4</accession>
<dbReference type="AlphaFoldDB" id="A0A482X7F4"/>
<name>A0A482X7F4_LAOST</name>
<evidence type="ECO:0000313" key="1">
    <source>
        <dbReference type="EMBL" id="RZF41398.1"/>
    </source>
</evidence>
<dbReference type="OrthoDB" id="10022853at2759"/>
<gene>
    <name evidence="1" type="ORF">LSTR_LSTR000112</name>
</gene>